<gene>
    <name evidence="2" type="ORF">EEDITHA_LOCUS438</name>
</gene>
<accession>A0AAU9TCK8</accession>
<organism evidence="2 3">
    <name type="scientific">Euphydryas editha</name>
    <name type="common">Edith's checkerspot</name>
    <dbReference type="NCBI Taxonomy" id="104508"/>
    <lineage>
        <taxon>Eukaryota</taxon>
        <taxon>Metazoa</taxon>
        <taxon>Ecdysozoa</taxon>
        <taxon>Arthropoda</taxon>
        <taxon>Hexapoda</taxon>
        <taxon>Insecta</taxon>
        <taxon>Pterygota</taxon>
        <taxon>Neoptera</taxon>
        <taxon>Endopterygota</taxon>
        <taxon>Lepidoptera</taxon>
        <taxon>Glossata</taxon>
        <taxon>Ditrysia</taxon>
        <taxon>Papilionoidea</taxon>
        <taxon>Nymphalidae</taxon>
        <taxon>Nymphalinae</taxon>
        <taxon>Euphydryas</taxon>
    </lineage>
</organism>
<dbReference type="Proteomes" id="UP001153954">
    <property type="component" value="Unassembled WGS sequence"/>
</dbReference>
<reference evidence="2" key="1">
    <citation type="submission" date="2022-03" db="EMBL/GenBank/DDBJ databases">
        <authorList>
            <person name="Tunstrom K."/>
        </authorList>
    </citation>
    <scope>NUCLEOTIDE SEQUENCE</scope>
</reference>
<evidence type="ECO:0000313" key="2">
    <source>
        <dbReference type="EMBL" id="CAH2083808.1"/>
    </source>
</evidence>
<evidence type="ECO:0000256" key="1">
    <source>
        <dbReference type="SAM" id="MobiDB-lite"/>
    </source>
</evidence>
<proteinExistence type="predicted"/>
<sequence length="78" mass="8792">MYRRMRRSRREPAATAEPAAAVTHTEAGTRSTSMSELQCQCSVSECSAGVRKYNSEPELKFLKPVSVPRKLVFSEQRD</sequence>
<feature type="region of interest" description="Disordered" evidence="1">
    <location>
        <begin position="1"/>
        <end position="33"/>
    </location>
</feature>
<protein>
    <submittedName>
        <fullName evidence="2">Uncharacterized protein</fullName>
    </submittedName>
</protein>
<comment type="caution">
    <text evidence="2">The sequence shown here is derived from an EMBL/GenBank/DDBJ whole genome shotgun (WGS) entry which is preliminary data.</text>
</comment>
<feature type="compositionally biased region" description="Low complexity" evidence="1">
    <location>
        <begin position="13"/>
        <end position="26"/>
    </location>
</feature>
<name>A0AAU9TCK8_EUPED</name>
<evidence type="ECO:0000313" key="3">
    <source>
        <dbReference type="Proteomes" id="UP001153954"/>
    </source>
</evidence>
<dbReference type="AlphaFoldDB" id="A0AAU9TCK8"/>
<dbReference type="EMBL" id="CAKOGL010000001">
    <property type="protein sequence ID" value="CAH2083808.1"/>
    <property type="molecule type" value="Genomic_DNA"/>
</dbReference>
<keyword evidence="3" id="KW-1185">Reference proteome</keyword>